<keyword evidence="1" id="KW-0732">Signal</keyword>
<dbReference type="Gene3D" id="2.40.128.490">
    <property type="entry name" value="Uncharacterised protein PF14869, DUF4488"/>
    <property type="match status" value="1"/>
</dbReference>
<name>A0ABW5MU85_9FLAO</name>
<proteinExistence type="predicted"/>
<organism evidence="2 3">
    <name type="scientific">Croceitalea marina</name>
    <dbReference type="NCBI Taxonomy" id="1775166"/>
    <lineage>
        <taxon>Bacteria</taxon>
        <taxon>Pseudomonadati</taxon>
        <taxon>Bacteroidota</taxon>
        <taxon>Flavobacteriia</taxon>
        <taxon>Flavobacteriales</taxon>
        <taxon>Flavobacteriaceae</taxon>
        <taxon>Croceitalea</taxon>
    </lineage>
</organism>
<feature type="chain" id="PRO_5045694406" evidence="1">
    <location>
        <begin position="22"/>
        <end position="239"/>
    </location>
</feature>
<dbReference type="EMBL" id="JBHULB010000007">
    <property type="protein sequence ID" value="MFD2586616.1"/>
    <property type="molecule type" value="Genomic_DNA"/>
</dbReference>
<sequence>MKIFFSIVFTLFSFCALQSQSLIGAWETEKSVKTDSITKGFKIVFIFSKNHHVASAYDAKTGAFMATFGGSWSTNGNSISQTIEFDSQNPDRIGKTKSYEIELTANSLYLKGDNIKLKRIDSGGPGILSGAWLMSGRKRYGEFQSRDTNRPRKTMKILSGTRFQWIAYNTETKEFMGTGGGTYTTIDGKYTENIEFFSRDDSRVGASLGFDFELKDGDWHHSGFSSKGDPLYEIWSLRQ</sequence>
<evidence type="ECO:0000313" key="2">
    <source>
        <dbReference type="EMBL" id="MFD2586616.1"/>
    </source>
</evidence>
<feature type="signal peptide" evidence="1">
    <location>
        <begin position="1"/>
        <end position="21"/>
    </location>
</feature>
<evidence type="ECO:0000313" key="3">
    <source>
        <dbReference type="Proteomes" id="UP001597526"/>
    </source>
</evidence>
<dbReference type="RefSeq" id="WP_377766188.1">
    <property type="nucleotide sequence ID" value="NZ_JBHULB010000007.1"/>
</dbReference>
<keyword evidence="3" id="KW-1185">Reference proteome</keyword>
<dbReference type="Proteomes" id="UP001597526">
    <property type="component" value="Unassembled WGS sequence"/>
</dbReference>
<protein>
    <submittedName>
        <fullName evidence="2">Membrane or secreted protein</fullName>
    </submittedName>
</protein>
<gene>
    <name evidence="2" type="ORF">ACFSQJ_06720</name>
</gene>
<evidence type="ECO:0000256" key="1">
    <source>
        <dbReference type="SAM" id="SignalP"/>
    </source>
</evidence>
<comment type="caution">
    <text evidence="2">The sequence shown here is derived from an EMBL/GenBank/DDBJ whole genome shotgun (WGS) entry which is preliminary data.</text>
</comment>
<accession>A0ABW5MU85</accession>
<reference evidence="3" key="1">
    <citation type="journal article" date="2019" name="Int. J. Syst. Evol. Microbiol.">
        <title>The Global Catalogue of Microorganisms (GCM) 10K type strain sequencing project: providing services to taxonomists for standard genome sequencing and annotation.</title>
        <authorList>
            <consortium name="The Broad Institute Genomics Platform"/>
            <consortium name="The Broad Institute Genome Sequencing Center for Infectious Disease"/>
            <person name="Wu L."/>
            <person name="Ma J."/>
        </authorList>
    </citation>
    <scope>NUCLEOTIDE SEQUENCE [LARGE SCALE GENOMIC DNA]</scope>
    <source>
        <strain evidence="3">KCTC 52368</strain>
    </source>
</reference>